<sequence>MRETIATENAPQAIGTYSQAVRIGNTVYLSGQIALIPETMELREGDISERIHQVFKNLSAVCEAAGGSLQDIAKLNIFLTDMSHFATVNEIMAQYFQQPYPARAAVAVKQLPKDTDVEMDGVMALSSY</sequence>
<name>A0ABN6CZE5_9GAMM</name>
<comment type="similarity">
    <text evidence="1">Belongs to the RutC family.</text>
</comment>
<dbReference type="InterPro" id="IPR006175">
    <property type="entry name" value="YjgF/YER057c/UK114"/>
</dbReference>
<organism evidence="2 3">
    <name type="scientific">Thiomicrorhabdus immobilis</name>
    <dbReference type="NCBI Taxonomy" id="2791037"/>
    <lineage>
        <taxon>Bacteria</taxon>
        <taxon>Pseudomonadati</taxon>
        <taxon>Pseudomonadota</taxon>
        <taxon>Gammaproteobacteria</taxon>
        <taxon>Thiotrichales</taxon>
        <taxon>Piscirickettsiaceae</taxon>
        <taxon>Thiomicrorhabdus</taxon>
    </lineage>
</organism>
<proteinExistence type="inferred from homology"/>
<dbReference type="NCBIfam" id="TIGR00004">
    <property type="entry name" value="Rid family detoxifying hydrolase"/>
    <property type="match status" value="1"/>
</dbReference>
<dbReference type="PROSITE" id="PS01094">
    <property type="entry name" value="UPF0076"/>
    <property type="match status" value="1"/>
</dbReference>
<dbReference type="InterPro" id="IPR019897">
    <property type="entry name" value="RidA_CS"/>
</dbReference>
<dbReference type="InterPro" id="IPR006056">
    <property type="entry name" value="RidA"/>
</dbReference>
<evidence type="ECO:0000313" key="3">
    <source>
        <dbReference type="Proteomes" id="UP001054820"/>
    </source>
</evidence>
<reference evidence="2" key="1">
    <citation type="journal article" date="2022" name="Arch. Microbiol.">
        <title>Thiomicrorhabdus immobilis sp. nov., a mesophilic sulfur-oxidizing bacterium isolated from sediment of a brackish lake in northern Japan.</title>
        <authorList>
            <person name="Kojima H."/>
            <person name="Mochizuki J."/>
            <person name="Kanda M."/>
            <person name="Watanabe T."/>
            <person name="Fukui M."/>
        </authorList>
    </citation>
    <scope>NUCLEOTIDE SEQUENCE</scope>
    <source>
        <strain evidence="2">Am19</strain>
    </source>
</reference>
<dbReference type="CDD" id="cd00448">
    <property type="entry name" value="YjgF_YER057c_UK114_family"/>
    <property type="match status" value="1"/>
</dbReference>
<dbReference type="Proteomes" id="UP001054820">
    <property type="component" value="Chromosome"/>
</dbReference>
<dbReference type="SUPFAM" id="SSF55298">
    <property type="entry name" value="YjgF-like"/>
    <property type="match status" value="1"/>
</dbReference>
<dbReference type="EMBL" id="AP024202">
    <property type="protein sequence ID" value="BCN94423.1"/>
    <property type="molecule type" value="Genomic_DNA"/>
</dbReference>
<protein>
    <submittedName>
        <fullName evidence="2">Reactive intermediate/imine deaminase</fullName>
    </submittedName>
</protein>
<evidence type="ECO:0000313" key="2">
    <source>
        <dbReference type="EMBL" id="BCN94423.1"/>
    </source>
</evidence>
<dbReference type="RefSeq" id="WP_237261884.1">
    <property type="nucleotide sequence ID" value="NZ_AP024202.1"/>
</dbReference>
<dbReference type="Pfam" id="PF01042">
    <property type="entry name" value="Ribonuc_L-PSP"/>
    <property type="match status" value="1"/>
</dbReference>
<gene>
    <name evidence="2" type="ORF">THMIRHAM_22080</name>
</gene>
<dbReference type="PANTHER" id="PTHR11803:SF39">
    <property type="entry name" value="2-IMINOBUTANOATE_2-IMINOPROPANOATE DEAMINASE"/>
    <property type="match status" value="1"/>
</dbReference>
<keyword evidence="3" id="KW-1185">Reference proteome</keyword>
<dbReference type="PANTHER" id="PTHR11803">
    <property type="entry name" value="2-IMINOBUTANOATE/2-IMINOPROPANOATE DEAMINASE RIDA"/>
    <property type="match status" value="1"/>
</dbReference>
<accession>A0ABN6CZE5</accession>
<evidence type="ECO:0000256" key="1">
    <source>
        <dbReference type="ARBA" id="ARBA00010552"/>
    </source>
</evidence>
<dbReference type="InterPro" id="IPR035959">
    <property type="entry name" value="RutC-like_sf"/>
</dbReference>
<dbReference type="Gene3D" id="3.30.1330.40">
    <property type="entry name" value="RutC-like"/>
    <property type="match status" value="1"/>
</dbReference>